<dbReference type="AlphaFoldDB" id="A0A443RTD8"/>
<reference evidence="1 2" key="1">
    <citation type="journal article" date="2018" name="Gigascience">
        <title>Genomes of trombidid mites reveal novel predicted allergens and laterally-transferred genes associated with secondary metabolism.</title>
        <authorList>
            <person name="Dong X."/>
            <person name="Chaisiri K."/>
            <person name="Xia D."/>
            <person name="Armstrong S.D."/>
            <person name="Fang Y."/>
            <person name="Donnelly M.J."/>
            <person name="Kadowaki T."/>
            <person name="McGarry J.W."/>
            <person name="Darby A.C."/>
            <person name="Makepeace B.L."/>
        </authorList>
    </citation>
    <scope>NUCLEOTIDE SEQUENCE [LARGE SCALE GENOMIC DNA]</scope>
    <source>
        <strain evidence="1">UoL-UT</strain>
    </source>
</reference>
<name>A0A443RTD8_9ACAR</name>
<protein>
    <submittedName>
        <fullName evidence="1">Uncharacterized protein</fullName>
    </submittedName>
</protein>
<dbReference type="EMBL" id="NCKV01038369">
    <property type="protein sequence ID" value="RWS18524.1"/>
    <property type="molecule type" value="Genomic_DNA"/>
</dbReference>
<dbReference type="Proteomes" id="UP000288716">
    <property type="component" value="Unassembled WGS sequence"/>
</dbReference>
<dbReference type="Gene3D" id="2.110.10.10">
    <property type="entry name" value="Hemopexin-like domain"/>
    <property type="match status" value="1"/>
</dbReference>
<gene>
    <name evidence="1" type="ORF">B4U80_14603</name>
</gene>
<sequence>MPASLRKSTYYFQDVQVPIIGDNKESIDAAWHSSNTIYMFRGDKFIAFNYSLTDLKLKLSVTGNGHLVSFGIYEKSIDAVATINRKGYFFINGWFYEIDELKKMNEQLTKKFALTGFFDADDHCYSDDKIALFNLKQRYSIWGPQTTLSTSTVEQHTTLVSLQTTNTQHGIGTTAVTKAGESGTYAIIAVLILIPTAT</sequence>
<evidence type="ECO:0000313" key="2">
    <source>
        <dbReference type="Proteomes" id="UP000288716"/>
    </source>
</evidence>
<dbReference type="InterPro" id="IPR036375">
    <property type="entry name" value="Hemopexin-like_dom_sf"/>
</dbReference>
<organism evidence="1 2">
    <name type="scientific">Leptotrombidium deliense</name>
    <dbReference type="NCBI Taxonomy" id="299467"/>
    <lineage>
        <taxon>Eukaryota</taxon>
        <taxon>Metazoa</taxon>
        <taxon>Ecdysozoa</taxon>
        <taxon>Arthropoda</taxon>
        <taxon>Chelicerata</taxon>
        <taxon>Arachnida</taxon>
        <taxon>Acari</taxon>
        <taxon>Acariformes</taxon>
        <taxon>Trombidiformes</taxon>
        <taxon>Prostigmata</taxon>
        <taxon>Anystina</taxon>
        <taxon>Parasitengona</taxon>
        <taxon>Trombiculoidea</taxon>
        <taxon>Trombiculidae</taxon>
        <taxon>Leptotrombidium</taxon>
    </lineage>
</organism>
<dbReference type="SUPFAM" id="SSF50923">
    <property type="entry name" value="Hemopexin-like domain"/>
    <property type="match status" value="1"/>
</dbReference>
<dbReference type="VEuPathDB" id="VectorBase:LDEU013516"/>
<accession>A0A443RTD8</accession>
<evidence type="ECO:0000313" key="1">
    <source>
        <dbReference type="EMBL" id="RWS18524.1"/>
    </source>
</evidence>
<proteinExistence type="predicted"/>
<comment type="caution">
    <text evidence="1">The sequence shown here is derived from an EMBL/GenBank/DDBJ whole genome shotgun (WGS) entry which is preliminary data.</text>
</comment>
<keyword evidence="2" id="KW-1185">Reference proteome</keyword>
<feature type="non-terminal residue" evidence="1">
    <location>
        <position position="198"/>
    </location>
</feature>